<comment type="caution">
    <text evidence="3">The sequence shown here is derived from an EMBL/GenBank/DDBJ whole genome shotgun (WGS) entry which is preliminary data.</text>
</comment>
<sequence>MQKRIYRASLNDNKKSVRQLQRLLFASKQAKLLAVRKVTQDNKRKNTPGVDGVASLTPVQRNKLAARLKLDEKAVPIRRVWIDKPGKKEKKPLGIPTIATRAQQTLLRMALEWVFQ</sequence>
<dbReference type="PANTHER" id="PTHR34047:SF10">
    <property type="entry name" value="GROUP II INTRON-ASSOCIATED OPEN READING FRAME"/>
    <property type="match status" value="1"/>
</dbReference>
<dbReference type="PANTHER" id="PTHR34047">
    <property type="entry name" value="NUCLEAR INTRON MATURASE 1, MITOCHONDRIAL-RELATED"/>
    <property type="match status" value="1"/>
</dbReference>
<dbReference type="InterPro" id="IPR025960">
    <property type="entry name" value="RVT_N"/>
</dbReference>
<name>A0A4R0N8R9_9SPHI</name>
<proteinExistence type="inferred from homology"/>
<evidence type="ECO:0000259" key="2">
    <source>
        <dbReference type="Pfam" id="PF13655"/>
    </source>
</evidence>
<organism evidence="3 4">
    <name type="scientific">Pedobacter hiemivivus</name>
    <dbReference type="NCBI Taxonomy" id="2530454"/>
    <lineage>
        <taxon>Bacteria</taxon>
        <taxon>Pseudomonadati</taxon>
        <taxon>Bacteroidota</taxon>
        <taxon>Sphingobacteriia</taxon>
        <taxon>Sphingobacteriales</taxon>
        <taxon>Sphingobacteriaceae</taxon>
        <taxon>Pedobacter</taxon>
    </lineage>
</organism>
<evidence type="ECO:0000313" key="4">
    <source>
        <dbReference type="Proteomes" id="UP000291117"/>
    </source>
</evidence>
<gene>
    <name evidence="3" type="ORF">EZ444_11315</name>
</gene>
<dbReference type="EMBL" id="SJSM01000005">
    <property type="protein sequence ID" value="TCC96558.1"/>
    <property type="molecule type" value="Genomic_DNA"/>
</dbReference>
<keyword evidence="4" id="KW-1185">Reference proteome</keyword>
<dbReference type="RefSeq" id="WP_131608854.1">
    <property type="nucleotide sequence ID" value="NZ_SJSM01000005.1"/>
</dbReference>
<dbReference type="InterPro" id="IPR051083">
    <property type="entry name" value="GrpII_Intron_Splice-Mob/Def"/>
</dbReference>
<comment type="similarity">
    <text evidence="1">Belongs to the bacterial reverse transcriptase family.</text>
</comment>
<dbReference type="Proteomes" id="UP000291117">
    <property type="component" value="Unassembled WGS sequence"/>
</dbReference>
<dbReference type="OrthoDB" id="9780724at2"/>
<dbReference type="Pfam" id="PF13655">
    <property type="entry name" value="RVT_N"/>
    <property type="match status" value="1"/>
</dbReference>
<accession>A0A4R0N8R9</accession>
<protein>
    <recommendedName>
        <fullName evidence="2">Reverse transcriptase N-terminal domain-containing protein</fullName>
    </recommendedName>
</protein>
<evidence type="ECO:0000313" key="3">
    <source>
        <dbReference type="EMBL" id="TCC96558.1"/>
    </source>
</evidence>
<evidence type="ECO:0000256" key="1">
    <source>
        <dbReference type="ARBA" id="ARBA00034120"/>
    </source>
</evidence>
<dbReference type="AlphaFoldDB" id="A0A4R0N8R9"/>
<reference evidence="3 4" key="1">
    <citation type="submission" date="2019-02" db="EMBL/GenBank/DDBJ databases">
        <title>Pedobacter sp. RP-3-8 sp. nov., isolated from Arctic soil.</title>
        <authorList>
            <person name="Dahal R.H."/>
        </authorList>
    </citation>
    <scope>NUCLEOTIDE SEQUENCE [LARGE SCALE GENOMIC DNA]</scope>
    <source>
        <strain evidence="3 4">RP-3-8</strain>
    </source>
</reference>
<feature type="domain" description="Reverse transcriptase N-terminal" evidence="2">
    <location>
        <begin position="1"/>
        <end position="68"/>
    </location>
</feature>